<dbReference type="SUPFAM" id="SSF52058">
    <property type="entry name" value="L domain-like"/>
    <property type="match status" value="1"/>
</dbReference>
<dbReference type="GO" id="GO:0016020">
    <property type="term" value="C:membrane"/>
    <property type="evidence" value="ECO:0007669"/>
    <property type="project" value="UniProtKB-SubCell"/>
</dbReference>
<proteinExistence type="predicted"/>
<dbReference type="InterPro" id="IPR001611">
    <property type="entry name" value="Leu-rich_rpt"/>
</dbReference>
<dbReference type="PANTHER" id="PTHR45974:SF266">
    <property type="entry name" value="LEUCINE-RICH REPEAT RECEPTOR PROTEIN KINASE HPCA1"/>
    <property type="match status" value="1"/>
</dbReference>
<organism evidence="7 8">
    <name type="scientific">Riccia fluitans</name>
    <dbReference type="NCBI Taxonomy" id="41844"/>
    <lineage>
        <taxon>Eukaryota</taxon>
        <taxon>Viridiplantae</taxon>
        <taxon>Streptophyta</taxon>
        <taxon>Embryophyta</taxon>
        <taxon>Marchantiophyta</taxon>
        <taxon>Marchantiopsida</taxon>
        <taxon>Marchantiidae</taxon>
        <taxon>Marchantiales</taxon>
        <taxon>Ricciaceae</taxon>
        <taxon>Riccia</taxon>
    </lineage>
</organism>
<dbReference type="Proteomes" id="UP001605036">
    <property type="component" value="Unassembled WGS sequence"/>
</dbReference>
<evidence type="ECO:0000313" key="8">
    <source>
        <dbReference type="Proteomes" id="UP001605036"/>
    </source>
</evidence>
<evidence type="ECO:0000256" key="4">
    <source>
        <dbReference type="ARBA" id="ARBA00022737"/>
    </source>
</evidence>
<evidence type="ECO:0000256" key="1">
    <source>
        <dbReference type="ARBA" id="ARBA00004370"/>
    </source>
</evidence>
<dbReference type="FunFam" id="3.80.10.10:FF:000041">
    <property type="entry name" value="LRR receptor-like serine/threonine-protein kinase ERECTA"/>
    <property type="match status" value="1"/>
</dbReference>
<evidence type="ECO:0000256" key="2">
    <source>
        <dbReference type="ARBA" id="ARBA00022614"/>
    </source>
</evidence>
<dbReference type="PANTHER" id="PTHR45974">
    <property type="entry name" value="RECEPTOR-LIKE PROTEIN 55"/>
    <property type="match status" value="1"/>
</dbReference>
<sequence>MVGTVDVSHNLLWYLKQVGSLPPSPVMIRLYLQNNRFSGPVPTWFTELTTRAEHLSEIDISVNEFTGSVPTVLFGSFGLWRSNASYNSFSGSLPTELFRSGLGFLDLSHNRVSGHIASGFFSSLLESMFQLDLSFNALSGPLPQNSGDFTALNYLDLSDNNLSGKVPASVEKIPTLQFLDLAHNKFTGRVPSKRPPPPP</sequence>
<dbReference type="PRINTS" id="PR00019">
    <property type="entry name" value="LEURICHRPT"/>
</dbReference>
<keyword evidence="2" id="KW-0433">Leucine-rich repeat</keyword>
<dbReference type="EMBL" id="JBHFFA010000007">
    <property type="protein sequence ID" value="KAL2611796.1"/>
    <property type="molecule type" value="Genomic_DNA"/>
</dbReference>
<evidence type="ECO:0000313" key="7">
    <source>
        <dbReference type="EMBL" id="KAL2611796.1"/>
    </source>
</evidence>
<name>A0ABD1XS88_9MARC</name>
<comment type="subcellular location">
    <subcellularLocation>
        <location evidence="1">Membrane</location>
    </subcellularLocation>
</comment>
<keyword evidence="8" id="KW-1185">Reference proteome</keyword>
<comment type="caution">
    <text evidence="7">The sequence shown here is derived from an EMBL/GenBank/DDBJ whole genome shotgun (WGS) entry which is preliminary data.</text>
</comment>
<evidence type="ECO:0000256" key="3">
    <source>
        <dbReference type="ARBA" id="ARBA00022729"/>
    </source>
</evidence>
<keyword evidence="6" id="KW-0325">Glycoprotein</keyword>
<gene>
    <name evidence="7" type="ORF">R1flu_023488</name>
</gene>
<evidence type="ECO:0000256" key="5">
    <source>
        <dbReference type="ARBA" id="ARBA00023136"/>
    </source>
</evidence>
<dbReference type="AlphaFoldDB" id="A0ABD1XS88"/>
<dbReference type="InterPro" id="IPR032675">
    <property type="entry name" value="LRR_dom_sf"/>
</dbReference>
<evidence type="ECO:0000256" key="6">
    <source>
        <dbReference type="ARBA" id="ARBA00023180"/>
    </source>
</evidence>
<dbReference type="Gene3D" id="3.80.10.10">
    <property type="entry name" value="Ribonuclease Inhibitor"/>
    <property type="match status" value="1"/>
</dbReference>
<accession>A0ABD1XS88</accession>
<reference evidence="7 8" key="1">
    <citation type="submission" date="2024-09" db="EMBL/GenBank/DDBJ databases">
        <title>Chromosome-scale assembly of Riccia fluitans.</title>
        <authorList>
            <person name="Paukszto L."/>
            <person name="Sawicki J."/>
            <person name="Karawczyk K."/>
            <person name="Piernik-Szablinska J."/>
            <person name="Szczecinska M."/>
            <person name="Mazdziarz M."/>
        </authorList>
    </citation>
    <scope>NUCLEOTIDE SEQUENCE [LARGE SCALE GENOMIC DNA]</scope>
    <source>
        <strain evidence="7">Rf_01</strain>
        <tissue evidence="7">Aerial parts of the thallus</tissue>
    </source>
</reference>
<dbReference type="Pfam" id="PF13855">
    <property type="entry name" value="LRR_8"/>
    <property type="match status" value="1"/>
</dbReference>
<keyword evidence="5" id="KW-0472">Membrane</keyword>
<keyword evidence="4" id="KW-0677">Repeat</keyword>
<keyword evidence="3" id="KW-0732">Signal</keyword>
<protein>
    <submittedName>
        <fullName evidence="7">Uncharacterized protein</fullName>
    </submittedName>
</protein>
<dbReference type="Pfam" id="PF00560">
    <property type="entry name" value="LRR_1"/>
    <property type="match status" value="2"/>
</dbReference>